<dbReference type="InterPro" id="IPR023494">
    <property type="entry name" value="Cyt_c_bgen_Ccs1/CcsB/ResB"/>
</dbReference>
<evidence type="ECO:0000256" key="3">
    <source>
        <dbReference type="ARBA" id="ARBA00022748"/>
    </source>
</evidence>
<keyword evidence="5 7" id="KW-0472">Membrane</keyword>
<evidence type="ECO:0000256" key="5">
    <source>
        <dbReference type="ARBA" id="ARBA00023136"/>
    </source>
</evidence>
<evidence type="ECO:0000256" key="1">
    <source>
        <dbReference type="ARBA" id="ARBA00004141"/>
    </source>
</evidence>
<dbReference type="GO" id="GO:0017004">
    <property type="term" value="P:cytochrome complex assembly"/>
    <property type="evidence" value="ECO:0007669"/>
    <property type="project" value="UniProtKB-KW"/>
</dbReference>
<feature type="transmembrane region" description="Helical" evidence="7">
    <location>
        <begin position="90"/>
        <end position="109"/>
    </location>
</feature>
<dbReference type="AlphaFoldDB" id="A0A7W9JH46"/>
<evidence type="ECO:0000256" key="2">
    <source>
        <dbReference type="ARBA" id="ARBA00022692"/>
    </source>
</evidence>
<feature type="domain" description="ResB-like" evidence="8">
    <location>
        <begin position="34"/>
        <end position="515"/>
    </location>
</feature>
<feature type="transmembrane region" description="Helical" evidence="7">
    <location>
        <begin position="461"/>
        <end position="480"/>
    </location>
</feature>
<dbReference type="PANTHER" id="PTHR31566:SF0">
    <property type="entry name" value="CYTOCHROME C BIOGENESIS PROTEIN CCS1, CHLOROPLASTIC"/>
    <property type="match status" value="1"/>
</dbReference>
<protein>
    <submittedName>
        <fullName evidence="9">Cytochrome c biogenesis protein</fullName>
    </submittedName>
</protein>
<proteinExistence type="predicted"/>
<dbReference type="EMBL" id="JACHMW010000001">
    <property type="protein sequence ID" value="MBB5847509.1"/>
    <property type="molecule type" value="Genomic_DNA"/>
</dbReference>
<dbReference type="Pfam" id="PF05140">
    <property type="entry name" value="ResB"/>
    <property type="match status" value="1"/>
</dbReference>
<keyword evidence="3" id="KW-0201">Cytochrome c-type biogenesis</keyword>
<keyword evidence="2 7" id="KW-0812">Transmembrane</keyword>
<feature type="transmembrane region" description="Helical" evidence="7">
    <location>
        <begin position="26"/>
        <end position="49"/>
    </location>
</feature>
<sequence>MSSKAARTRSEPVTLPRLGLAGTLRWIWTQLTSMSTALMLLLLLAVAAVPGSLVPQRRAGPEIVDQWIEDNPVWGPVLDALQFFDVYNSVWFSAIYLLLFVSLVGCVWPRAIQHAKALRQPPARTPRNLTRLPASGVVVLEEGGPSPEEAVARAQAWLRKRRYRVEHRPEAGGASVGAERGYLREIGNILFHVSLIGVLVFMAYGGMTKYGGQKIIVEGEGFANNLVAYDSFTPGTYFSADDLQPFSLTLDSFDAVFDRESETHYGQPLDYTAVMDVREGSGGELQRQILKVNQPLDIDGVRVYLVGNGYAPVVTIRDGAGDVAFQGPVVTRVFDNNYGSQATIKVPDARPDQLGFVGFFLPSAVEDEEGAAFSADPELLNPELQLNSYYGDLGLDTGRPQNVYVLDTESLTELNSRTNEHGGIVLGQGETYELPEGRGTISFDGVRRYVGLDIHYDPGKWGVGLFATTALLGLVISLFVRRRRVWVRARTDEAGRTRVEYALLARGEEFGLHEEHVALRSAMERWWPVAAPESEEEAVASAAAVGHTGTTPETLAGPRTPRSGD</sequence>
<dbReference type="PANTHER" id="PTHR31566">
    <property type="entry name" value="CYTOCHROME C BIOGENESIS PROTEIN CCS1, CHLOROPLASTIC"/>
    <property type="match status" value="1"/>
</dbReference>
<gene>
    <name evidence="9" type="ORF">HDA33_000073</name>
</gene>
<dbReference type="RefSeq" id="WP_158491600.1">
    <property type="nucleotide sequence ID" value="NZ_BAABAG010000003.1"/>
</dbReference>
<feature type="transmembrane region" description="Helical" evidence="7">
    <location>
        <begin position="189"/>
        <end position="207"/>
    </location>
</feature>
<dbReference type="GO" id="GO:0016020">
    <property type="term" value="C:membrane"/>
    <property type="evidence" value="ECO:0007669"/>
    <property type="project" value="UniProtKB-SubCell"/>
</dbReference>
<comment type="subcellular location">
    <subcellularLocation>
        <location evidence="1">Membrane</location>
        <topology evidence="1">Multi-pass membrane protein</topology>
    </subcellularLocation>
</comment>
<name>A0A7W9JH46_9MICC</name>
<comment type="caution">
    <text evidence="9">The sequence shown here is derived from an EMBL/GenBank/DDBJ whole genome shotgun (WGS) entry which is preliminary data.</text>
</comment>
<accession>A0A7W9JH46</accession>
<feature type="region of interest" description="Disordered" evidence="6">
    <location>
        <begin position="537"/>
        <end position="565"/>
    </location>
</feature>
<dbReference type="Proteomes" id="UP000567246">
    <property type="component" value="Unassembled WGS sequence"/>
</dbReference>
<evidence type="ECO:0000256" key="7">
    <source>
        <dbReference type="SAM" id="Phobius"/>
    </source>
</evidence>
<evidence type="ECO:0000256" key="6">
    <source>
        <dbReference type="SAM" id="MobiDB-lite"/>
    </source>
</evidence>
<keyword evidence="10" id="KW-1185">Reference proteome</keyword>
<evidence type="ECO:0000313" key="10">
    <source>
        <dbReference type="Proteomes" id="UP000567246"/>
    </source>
</evidence>
<organism evidence="9 10">
    <name type="scientific">Micrococcus endophyticus</name>
    <dbReference type="NCBI Taxonomy" id="455343"/>
    <lineage>
        <taxon>Bacteria</taxon>
        <taxon>Bacillati</taxon>
        <taxon>Actinomycetota</taxon>
        <taxon>Actinomycetes</taxon>
        <taxon>Micrococcales</taxon>
        <taxon>Micrococcaceae</taxon>
        <taxon>Micrococcus</taxon>
    </lineage>
</organism>
<dbReference type="InterPro" id="IPR007816">
    <property type="entry name" value="ResB-like_domain"/>
</dbReference>
<evidence type="ECO:0000313" key="9">
    <source>
        <dbReference type="EMBL" id="MBB5847509.1"/>
    </source>
</evidence>
<evidence type="ECO:0000259" key="8">
    <source>
        <dbReference type="Pfam" id="PF05140"/>
    </source>
</evidence>
<evidence type="ECO:0000256" key="4">
    <source>
        <dbReference type="ARBA" id="ARBA00022989"/>
    </source>
</evidence>
<keyword evidence="4 7" id="KW-1133">Transmembrane helix</keyword>
<reference evidence="9 10" key="1">
    <citation type="submission" date="2020-08" db="EMBL/GenBank/DDBJ databases">
        <title>Sequencing the genomes of 1000 actinobacteria strains.</title>
        <authorList>
            <person name="Klenk H.-P."/>
        </authorList>
    </citation>
    <scope>NUCLEOTIDE SEQUENCE [LARGE SCALE GENOMIC DNA]</scope>
    <source>
        <strain evidence="9 10">DSM 17945</strain>
    </source>
</reference>